<feature type="domain" description="Ubiquitin-activating enzyme E1 FCCH" evidence="4">
    <location>
        <begin position="250"/>
        <end position="312"/>
    </location>
</feature>
<dbReference type="OrthoDB" id="7522752at2"/>
<dbReference type="SUPFAM" id="SSF53300">
    <property type="entry name" value="vWA-like"/>
    <property type="match status" value="1"/>
</dbReference>
<dbReference type="Pfam" id="PF16190">
    <property type="entry name" value="E1_FCCH"/>
    <property type="match status" value="1"/>
</dbReference>
<accession>A0A0F5FYZ7</accession>
<dbReference type="Pfam" id="PF13400">
    <property type="entry name" value="Tad"/>
    <property type="match status" value="1"/>
</dbReference>
<evidence type="ECO:0000256" key="1">
    <source>
        <dbReference type="SAM" id="MobiDB-lite"/>
    </source>
</evidence>
<keyword evidence="2" id="KW-0472">Membrane</keyword>
<dbReference type="RefSeq" id="WP_046106528.1">
    <property type="nucleotide sequence ID" value="NZ_JZEX01000002.1"/>
</dbReference>
<dbReference type="InterPro" id="IPR028087">
    <property type="entry name" value="Tad_N"/>
</dbReference>
<dbReference type="Gene3D" id="2.40.30.180">
    <property type="entry name" value="Ubiquitin-activating enzyme E1, FCCH domain"/>
    <property type="match status" value="2"/>
</dbReference>
<protein>
    <recommendedName>
        <fullName evidence="7">Flp pilus-assembly TadG-like N-terminal domain-containing protein</fullName>
    </recommendedName>
</protein>
<reference evidence="5 6" key="1">
    <citation type="submission" date="2015-03" db="EMBL/GenBank/DDBJ databases">
        <authorList>
            <person name="Hassan Y.I."/>
            <person name="Lepp D."/>
            <person name="Li X.-Z."/>
            <person name="Zhou T."/>
        </authorList>
    </citation>
    <scope>NUCLEOTIDE SEQUENCE [LARGE SCALE GENOMIC DNA]</scope>
    <source>
        <strain evidence="5 6">BD-c194</strain>
    </source>
</reference>
<evidence type="ECO:0000259" key="4">
    <source>
        <dbReference type="Pfam" id="PF16190"/>
    </source>
</evidence>
<dbReference type="InterPro" id="IPR042302">
    <property type="entry name" value="E1_FCCH_sf"/>
</dbReference>
<evidence type="ECO:0000313" key="6">
    <source>
        <dbReference type="Proteomes" id="UP000033632"/>
    </source>
</evidence>
<dbReference type="STRING" id="443610.VE25_00040"/>
<gene>
    <name evidence="5" type="ORF">VE25_00040</name>
</gene>
<dbReference type="EMBL" id="JZEX01000002">
    <property type="protein sequence ID" value="KKB13800.1"/>
    <property type="molecule type" value="Genomic_DNA"/>
</dbReference>
<comment type="caution">
    <text evidence="5">The sequence shown here is derived from an EMBL/GenBank/DDBJ whole genome shotgun (WGS) entry which is preliminary data.</text>
</comment>
<feature type="transmembrane region" description="Helical" evidence="2">
    <location>
        <begin position="21"/>
        <end position="43"/>
    </location>
</feature>
<evidence type="ECO:0008006" key="7">
    <source>
        <dbReference type="Google" id="ProtNLM"/>
    </source>
</evidence>
<dbReference type="Proteomes" id="UP000033632">
    <property type="component" value="Unassembled WGS sequence"/>
</dbReference>
<evidence type="ECO:0000313" key="5">
    <source>
        <dbReference type="EMBL" id="KKB13800.1"/>
    </source>
</evidence>
<name>A0A0F5FYZ7_9HYPH</name>
<proteinExistence type="predicted"/>
<feature type="region of interest" description="Disordered" evidence="1">
    <location>
        <begin position="530"/>
        <end position="551"/>
    </location>
</feature>
<dbReference type="PATRIC" id="fig|443610.3.peg.2494"/>
<dbReference type="AlphaFoldDB" id="A0A0F5FYZ7"/>
<dbReference type="Gene3D" id="3.40.50.410">
    <property type="entry name" value="von Willebrand factor, type A domain"/>
    <property type="match status" value="1"/>
</dbReference>
<keyword evidence="6" id="KW-1185">Reference proteome</keyword>
<sequence length="624" mass="66426">MRQFLHLIERFRCDERGVFAVVFSLMAIILIAMAGAVVDFVSLQQARNRAQVALDAATLALHSQILAAEVDADSIRARAEALVVERIGDPRISAAIEDIQINQETGSLYFAAMLDVPTIFVRLVGVRNLGARIESEATRGSRDIEVAVALDVTGSMKDPIAMGNGRSQQKIEALRAALGELINLVVQDEQTPTYSKMALVPYSMGVNVGSAYAEAIRGPITGPTAITNVAWADGTAKGITGATRANPVVITSNNHGFQNGDRVFIAGVRGMTNINDRVFTVANRATNTFALQGIDGRNYGAFQSYTPAGTATRCLTTSCELVVSSARHGLGTGQYVYIEAVGGTRINNSNHAAWQVGTTTTNTFVLAGTSRTNGDYGAYSSGGRAYCTEPGCEYFFFRNAQNNWRRHQISTCVTERTDYPFTDDPPSTAYLGRNYPSSGAGNNCLPDTIVPLTSDKGVLSGVAQNLSAVGSTAGHIGIAWAWYMVSSNFNGPWPAASQPAPADEDNVMRAVVLMTDGEFNTVYSKGVISRSSTTGSGGADTHINEDAPNGSSYTQTQALCTAMKAAGITVYTVGFDLASTSGAQTMMNNCASSPDHAYQANTGQQLVQVFEDIGRNLAQLRVTR</sequence>
<dbReference type="InterPro" id="IPR032418">
    <property type="entry name" value="E1_FCCH"/>
</dbReference>
<evidence type="ECO:0000256" key="2">
    <source>
        <dbReference type="SAM" id="Phobius"/>
    </source>
</evidence>
<dbReference type="InterPro" id="IPR036465">
    <property type="entry name" value="vWFA_dom_sf"/>
</dbReference>
<organism evidence="5 6">
    <name type="scientific">Devosia geojensis</name>
    <dbReference type="NCBI Taxonomy" id="443610"/>
    <lineage>
        <taxon>Bacteria</taxon>
        <taxon>Pseudomonadati</taxon>
        <taxon>Pseudomonadota</taxon>
        <taxon>Alphaproteobacteria</taxon>
        <taxon>Hyphomicrobiales</taxon>
        <taxon>Devosiaceae</taxon>
        <taxon>Devosia</taxon>
    </lineage>
</organism>
<keyword evidence="2" id="KW-1133">Transmembrane helix</keyword>
<feature type="domain" description="Putative Flp pilus-assembly TadG-like N-terminal" evidence="3">
    <location>
        <begin position="17"/>
        <end position="60"/>
    </location>
</feature>
<keyword evidence="2" id="KW-0812">Transmembrane</keyword>
<evidence type="ECO:0000259" key="3">
    <source>
        <dbReference type="Pfam" id="PF13400"/>
    </source>
</evidence>